<keyword evidence="3" id="KW-0479">Metal-binding</keyword>
<dbReference type="EMBL" id="KB740969">
    <property type="protein sequence ID" value="ENN76728.1"/>
    <property type="molecule type" value="Genomic_DNA"/>
</dbReference>
<dbReference type="Pfam" id="PF00096">
    <property type="entry name" value="zf-C2H2"/>
    <property type="match status" value="2"/>
</dbReference>
<name>N6TG37_DENPD</name>
<gene>
    <name evidence="10" type="ORF">YQE_06793</name>
</gene>
<keyword evidence="7" id="KW-0805">Transcription regulation</keyword>
<sequence length="265" mass="30925">MIQQFIVDEKCGLWIVSSIDLAEFSINVFKVLVAANIDHPNLKEHSCFHTIRQFSTRKKRLKSRRRKDSVSQSKQECKEPHAFKAETDVCIFCSQEVPLNILEKHENAHREEEKRRAKQQKMHYPKEGTTICTICGTLVVCKDLKKHERTHRRLSTVICTICGFSAKNIYQHMGTHSEERRFACQECGMAFKYKKNLDVHMLVHEKVGKHKCSTCGKAFKTPYNLRVHIRSHQDVKPFSCHYCEKTFTTKQSRDNHAKTHITHSI</sequence>
<dbReference type="HOGENOM" id="CLU_1050758_0_0_1"/>
<keyword evidence="6" id="KW-0862">Zinc</keyword>
<evidence type="ECO:0000256" key="3">
    <source>
        <dbReference type="ARBA" id="ARBA00022723"/>
    </source>
</evidence>
<dbReference type="PANTHER" id="PTHR24394">
    <property type="entry name" value="ZINC FINGER PROTEIN"/>
    <property type="match status" value="1"/>
</dbReference>
<evidence type="ECO:0000256" key="2">
    <source>
        <dbReference type="ARBA" id="ARBA00006991"/>
    </source>
</evidence>
<keyword evidence="5" id="KW-0863">Zinc-finger</keyword>
<evidence type="ECO:0000256" key="9">
    <source>
        <dbReference type="ARBA" id="ARBA00023242"/>
    </source>
</evidence>
<dbReference type="GO" id="GO:0030674">
    <property type="term" value="F:protein-macromolecule adaptor activity"/>
    <property type="evidence" value="ECO:0007669"/>
    <property type="project" value="UniProtKB-ARBA"/>
</dbReference>
<evidence type="ECO:0000256" key="4">
    <source>
        <dbReference type="ARBA" id="ARBA00022737"/>
    </source>
</evidence>
<evidence type="ECO:0000256" key="5">
    <source>
        <dbReference type="ARBA" id="ARBA00022771"/>
    </source>
</evidence>
<dbReference type="InterPro" id="IPR013087">
    <property type="entry name" value="Znf_C2H2_type"/>
</dbReference>
<reference evidence="10" key="1">
    <citation type="journal article" date="2013" name="Genome Biol.">
        <title>Draft genome of the mountain pine beetle, Dendroctonus ponderosae Hopkins, a major forest pest.</title>
        <authorList>
            <person name="Keeling C.I."/>
            <person name="Yuen M.M."/>
            <person name="Liao N.Y."/>
            <person name="Docking T.R."/>
            <person name="Chan S.K."/>
            <person name="Taylor G.A."/>
            <person name="Palmquist D.L."/>
            <person name="Jackman S.D."/>
            <person name="Nguyen A."/>
            <person name="Li M."/>
            <person name="Henderson H."/>
            <person name="Janes J.K."/>
            <person name="Zhao Y."/>
            <person name="Pandoh P."/>
            <person name="Moore R."/>
            <person name="Sperling F.A."/>
            <person name="Huber D.P."/>
            <person name="Birol I."/>
            <person name="Jones S.J."/>
            <person name="Bohlmann J."/>
        </authorList>
    </citation>
    <scope>NUCLEOTIDE SEQUENCE</scope>
</reference>
<protein>
    <submittedName>
        <fullName evidence="10">Uncharacterized protein</fullName>
    </submittedName>
</protein>
<dbReference type="GO" id="GO:0005634">
    <property type="term" value="C:nucleus"/>
    <property type="evidence" value="ECO:0007669"/>
    <property type="project" value="UniProtKB-SubCell"/>
</dbReference>
<proteinExistence type="inferred from homology"/>
<accession>N6TG37</accession>
<dbReference type="OMA" id="TVICTIC"/>
<dbReference type="PROSITE" id="PS50157">
    <property type="entry name" value="ZINC_FINGER_C2H2_2"/>
    <property type="match status" value="3"/>
</dbReference>
<dbReference type="PROSITE" id="PS00028">
    <property type="entry name" value="ZINC_FINGER_C2H2_1"/>
    <property type="match status" value="3"/>
</dbReference>
<dbReference type="InterPro" id="IPR036236">
    <property type="entry name" value="Znf_C2H2_sf"/>
</dbReference>
<comment type="subcellular location">
    <subcellularLocation>
        <location evidence="1">Nucleus</location>
    </subcellularLocation>
</comment>
<evidence type="ECO:0000256" key="1">
    <source>
        <dbReference type="ARBA" id="ARBA00004123"/>
    </source>
</evidence>
<dbReference type="FunFam" id="3.30.160.60:FF:000688">
    <property type="entry name" value="zinc finger protein 197 isoform X1"/>
    <property type="match status" value="1"/>
</dbReference>
<dbReference type="Gene3D" id="3.30.160.60">
    <property type="entry name" value="Classic Zinc Finger"/>
    <property type="match status" value="3"/>
</dbReference>
<evidence type="ECO:0000256" key="8">
    <source>
        <dbReference type="ARBA" id="ARBA00023163"/>
    </source>
</evidence>
<dbReference type="SUPFAM" id="SSF57667">
    <property type="entry name" value="beta-beta-alpha zinc fingers"/>
    <property type="match status" value="2"/>
</dbReference>
<dbReference type="FunFam" id="3.30.160.60:FF:000110">
    <property type="entry name" value="Zinc finger protein-like"/>
    <property type="match status" value="1"/>
</dbReference>
<organism evidence="10">
    <name type="scientific">Dendroctonus ponderosae</name>
    <name type="common">Mountain pine beetle</name>
    <dbReference type="NCBI Taxonomy" id="77166"/>
    <lineage>
        <taxon>Eukaryota</taxon>
        <taxon>Metazoa</taxon>
        <taxon>Ecdysozoa</taxon>
        <taxon>Arthropoda</taxon>
        <taxon>Hexapoda</taxon>
        <taxon>Insecta</taxon>
        <taxon>Pterygota</taxon>
        <taxon>Neoptera</taxon>
        <taxon>Endopterygota</taxon>
        <taxon>Coleoptera</taxon>
        <taxon>Polyphaga</taxon>
        <taxon>Cucujiformia</taxon>
        <taxon>Curculionidae</taxon>
        <taxon>Scolytinae</taxon>
        <taxon>Dendroctonus</taxon>
    </lineage>
</organism>
<evidence type="ECO:0000256" key="6">
    <source>
        <dbReference type="ARBA" id="ARBA00022833"/>
    </source>
</evidence>
<keyword evidence="4" id="KW-0677">Repeat</keyword>
<dbReference type="GO" id="GO:0000981">
    <property type="term" value="F:DNA-binding transcription factor activity, RNA polymerase II-specific"/>
    <property type="evidence" value="ECO:0007669"/>
    <property type="project" value="TreeGrafter"/>
</dbReference>
<feature type="non-terminal residue" evidence="10">
    <location>
        <position position="1"/>
    </location>
</feature>
<keyword evidence="8" id="KW-0804">Transcription</keyword>
<comment type="similarity">
    <text evidence="2">Belongs to the krueppel C2H2-type zinc-finger protein family.</text>
</comment>
<keyword evidence="9" id="KW-0539">Nucleus</keyword>
<dbReference type="PANTHER" id="PTHR24394:SF29">
    <property type="entry name" value="MYONEURIN"/>
    <property type="match status" value="1"/>
</dbReference>
<dbReference type="AlphaFoldDB" id="N6TG37"/>
<evidence type="ECO:0000313" key="10">
    <source>
        <dbReference type="EMBL" id="ENN76728.1"/>
    </source>
</evidence>
<dbReference type="GO" id="GO:0008270">
    <property type="term" value="F:zinc ion binding"/>
    <property type="evidence" value="ECO:0007669"/>
    <property type="project" value="UniProtKB-KW"/>
</dbReference>
<evidence type="ECO:0000256" key="7">
    <source>
        <dbReference type="ARBA" id="ARBA00023015"/>
    </source>
</evidence>
<dbReference type="SMART" id="SM00355">
    <property type="entry name" value="ZnF_C2H2"/>
    <property type="match status" value="5"/>
</dbReference>
<dbReference type="FunFam" id="3.30.160.60:FF:000193">
    <property type="entry name" value="Zinc finger protein 300"/>
    <property type="match status" value="1"/>
</dbReference>